<dbReference type="InterPro" id="IPR001173">
    <property type="entry name" value="Glyco_trans_2-like"/>
</dbReference>
<dbReference type="InterPro" id="IPR029044">
    <property type="entry name" value="Nucleotide-diphossugar_trans"/>
</dbReference>
<accession>A0A1F5ZL86</accession>
<dbReference type="GO" id="GO:0016757">
    <property type="term" value="F:glycosyltransferase activity"/>
    <property type="evidence" value="ECO:0007669"/>
    <property type="project" value="UniProtKB-KW"/>
</dbReference>
<dbReference type="Gene3D" id="3.90.550.10">
    <property type="entry name" value="Spore Coat Polysaccharide Biosynthesis Protein SpsA, Chain A"/>
    <property type="match status" value="1"/>
</dbReference>
<evidence type="ECO:0000259" key="7">
    <source>
        <dbReference type="Pfam" id="PF00535"/>
    </source>
</evidence>
<keyword evidence="6" id="KW-1133">Transmembrane helix</keyword>
<keyword evidence="2" id="KW-1003">Cell membrane</keyword>
<keyword evidence="6" id="KW-0812">Transmembrane</keyword>
<keyword evidence="4" id="KW-0808">Transferase</keyword>
<organism evidence="8 9">
    <name type="scientific">Candidatus Gottesmanbacteria bacterium RIFCSPHIGHO2_02_FULL_39_11</name>
    <dbReference type="NCBI Taxonomy" id="1798382"/>
    <lineage>
        <taxon>Bacteria</taxon>
        <taxon>Candidatus Gottesmaniibacteriota</taxon>
    </lineage>
</organism>
<name>A0A1F5ZL86_9BACT</name>
<evidence type="ECO:0000256" key="1">
    <source>
        <dbReference type="ARBA" id="ARBA00004236"/>
    </source>
</evidence>
<evidence type="ECO:0000256" key="3">
    <source>
        <dbReference type="ARBA" id="ARBA00022676"/>
    </source>
</evidence>
<feature type="domain" description="Glycosyltransferase 2-like" evidence="7">
    <location>
        <begin position="7"/>
        <end position="165"/>
    </location>
</feature>
<keyword evidence="3" id="KW-0328">Glycosyltransferase</keyword>
<evidence type="ECO:0000256" key="6">
    <source>
        <dbReference type="SAM" id="Phobius"/>
    </source>
</evidence>
<dbReference type="Proteomes" id="UP000176923">
    <property type="component" value="Unassembled WGS sequence"/>
</dbReference>
<dbReference type="PANTHER" id="PTHR43646">
    <property type="entry name" value="GLYCOSYLTRANSFERASE"/>
    <property type="match status" value="1"/>
</dbReference>
<comment type="subcellular location">
    <subcellularLocation>
        <location evidence="1">Cell membrane</location>
    </subcellularLocation>
</comment>
<dbReference type="PANTHER" id="PTHR43646:SF2">
    <property type="entry name" value="GLYCOSYLTRANSFERASE 2-LIKE DOMAIN-CONTAINING PROTEIN"/>
    <property type="match status" value="1"/>
</dbReference>
<dbReference type="AlphaFoldDB" id="A0A1F5ZL86"/>
<evidence type="ECO:0000256" key="5">
    <source>
        <dbReference type="ARBA" id="ARBA00023136"/>
    </source>
</evidence>
<dbReference type="STRING" id="1798382.A3D77_00665"/>
<dbReference type="Pfam" id="PF00535">
    <property type="entry name" value="Glycos_transf_2"/>
    <property type="match status" value="1"/>
</dbReference>
<protein>
    <recommendedName>
        <fullName evidence="7">Glycosyltransferase 2-like domain-containing protein</fullName>
    </recommendedName>
</protein>
<evidence type="ECO:0000313" key="9">
    <source>
        <dbReference type="Proteomes" id="UP000176923"/>
    </source>
</evidence>
<dbReference type="SUPFAM" id="SSF53448">
    <property type="entry name" value="Nucleotide-diphospho-sugar transferases"/>
    <property type="match status" value="1"/>
</dbReference>
<sequence>MNKVFFSIIIPTLNEEKYLPRLLKSLRKQTYQNMEIIVVDGGSEDKTVEAVMSFDKDLSAFLYNSKIRNVSVQRNLGAQKAVGKYLVFFDADVWIDADFLEKLFNHLEKRPVSYASTRFVPETSSWVEKIAPFFFNCIFVIITKLGWPFMTGQNLIMDKEVFSHIGGFDASVYIAEDFEIVQRARRKGYKGVIYWDLKHYFVHRRLAREGWLKMSIIAFLIGFHVLFFGPIKKPLFEYKMGGKV</sequence>
<gene>
    <name evidence="8" type="ORF">A3D77_00665</name>
</gene>
<feature type="transmembrane region" description="Helical" evidence="6">
    <location>
        <begin position="211"/>
        <end position="231"/>
    </location>
</feature>
<reference evidence="8 9" key="1">
    <citation type="journal article" date="2016" name="Nat. Commun.">
        <title>Thousands of microbial genomes shed light on interconnected biogeochemical processes in an aquifer system.</title>
        <authorList>
            <person name="Anantharaman K."/>
            <person name="Brown C.T."/>
            <person name="Hug L.A."/>
            <person name="Sharon I."/>
            <person name="Castelle C.J."/>
            <person name="Probst A.J."/>
            <person name="Thomas B.C."/>
            <person name="Singh A."/>
            <person name="Wilkins M.J."/>
            <person name="Karaoz U."/>
            <person name="Brodie E.L."/>
            <person name="Williams K.H."/>
            <person name="Hubbard S.S."/>
            <person name="Banfield J.F."/>
        </authorList>
    </citation>
    <scope>NUCLEOTIDE SEQUENCE [LARGE SCALE GENOMIC DNA]</scope>
</reference>
<proteinExistence type="predicted"/>
<dbReference type="GO" id="GO:0005886">
    <property type="term" value="C:plasma membrane"/>
    <property type="evidence" value="ECO:0007669"/>
    <property type="project" value="UniProtKB-SubCell"/>
</dbReference>
<keyword evidence="5 6" id="KW-0472">Membrane</keyword>
<dbReference type="EMBL" id="MFJL01000039">
    <property type="protein sequence ID" value="OGG13218.1"/>
    <property type="molecule type" value="Genomic_DNA"/>
</dbReference>
<evidence type="ECO:0000256" key="4">
    <source>
        <dbReference type="ARBA" id="ARBA00022679"/>
    </source>
</evidence>
<evidence type="ECO:0000313" key="8">
    <source>
        <dbReference type="EMBL" id="OGG13218.1"/>
    </source>
</evidence>
<evidence type="ECO:0000256" key="2">
    <source>
        <dbReference type="ARBA" id="ARBA00022475"/>
    </source>
</evidence>
<comment type="caution">
    <text evidence="8">The sequence shown here is derived from an EMBL/GenBank/DDBJ whole genome shotgun (WGS) entry which is preliminary data.</text>
</comment>